<accession>E3L885</accession>
<dbReference type="EMBL" id="DS178372">
    <property type="protein sequence ID" value="EFP92760.1"/>
    <property type="molecule type" value="Genomic_DNA"/>
</dbReference>
<reference key="1">
    <citation type="submission" date="2007-01" db="EMBL/GenBank/DDBJ databases">
        <title>The Genome Sequence of Puccinia graminis f. sp. tritici Strain CRL 75-36-700-3.</title>
        <authorList>
            <consortium name="The Broad Institute Genome Sequencing Platform"/>
            <person name="Birren B."/>
            <person name="Lander E."/>
            <person name="Galagan J."/>
            <person name="Nusbaum C."/>
            <person name="Devon K."/>
            <person name="Cuomo C."/>
            <person name="Jaffe D."/>
            <person name="Butler J."/>
            <person name="Alvarez P."/>
            <person name="Gnerre S."/>
            <person name="Grabherr M."/>
            <person name="Mauceli E."/>
            <person name="Brockman W."/>
            <person name="Young S."/>
            <person name="LaButti K."/>
            <person name="Sykes S."/>
            <person name="DeCaprio D."/>
            <person name="Crawford M."/>
            <person name="Koehrsen M."/>
            <person name="Engels R."/>
            <person name="Montgomery P."/>
            <person name="Pearson M."/>
            <person name="Howarth C."/>
            <person name="Larson L."/>
            <person name="White J."/>
            <person name="Zeng Q."/>
            <person name="Kodira C."/>
            <person name="Yandava C."/>
            <person name="Alvarado L."/>
            <person name="O'Leary S."/>
            <person name="Szabo L."/>
            <person name="Dean R."/>
            <person name="Schein J."/>
        </authorList>
    </citation>
    <scope>NUCLEOTIDE SEQUENCE</scope>
    <source>
        <strain>CRL 75-36-700-3</strain>
    </source>
</reference>
<protein>
    <submittedName>
        <fullName evidence="1">Uncharacterized protein</fullName>
    </submittedName>
</protein>
<reference evidence="2" key="2">
    <citation type="journal article" date="2011" name="Proc. Natl. Acad. Sci. U.S.A.">
        <title>Obligate biotrophy features unraveled by the genomic analysis of rust fungi.</title>
        <authorList>
            <person name="Duplessis S."/>
            <person name="Cuomo C.A."/>
            <person name="Lin Y.-C."/>
            <person name="Aerts A."/>
            <person name="Tisserant E."/>
            <person name="Veneault-Fourrey C."/>
            <person name="Joly D.L."/>
            <person name="Hacquard S."/>
            <person name="Amselem J."/>
            <person name="Cantarel B.L."/>
            <person name="Chiu R."/>
            <person name="Coutinho P.M."/>
            <person name="Feau N."/>
            <person name="Field M."/>
            <person name="Frey P."/>
            <person name="Gelhaye E."/>
            <person name="Goldberg J."/>
            <person name="Grabherr M.G."/>
            <person name="Kodira C.D."/>
            <person name="Kohler A."/>
            <person name="Kuees U."/>
            <person name="Lindquist E.A."/>
            <person name="Lucas S.M."/>
            <person name="Mago R."/>
            <person name="Mauceli E."/>
            <person name="Morin E."/>
            <person name="Murat C."/>
            <person name="Pangilinan J.L."/>
            <person name="Park R."/>
            <person name="Pearson M."/>
            <person name="Quesneville H."/>
            <person name="Rouhier N."/>
            <person name="Sakthikumar S."/>
            <person name="Salamov A.A."/>
            <person name="Schmutz J."/>
            <person name="Selles B."/>
            <person name="Shapiro H."/>
            <person name="Tanguay P."/>
            <person name="Tuskan G.A."/>
            <person name="Henrissat B."/>
            <person name="Van de Peer Y."/>
            <person name="Rouze P."/>
            <person name="Ellis J.G."/>
            <person name="Dodds P.N."/>
            <person name="Schein J.E."/>
            <person name="Zhong S."/>
            <person name="Hamelin R.C."/>
            <person name="Grigoriev I.V."/>
            <person name="Szabo L.J."/>
            <person name="Martin F."/>
        </authorList>
    </citation>
    <scope>NUCLEOTIDE SEQUENCE [LARGE SCALE GENOMIC DNA]</scope>
    <source>
        <strain evidence="2">CRL 75-36-700-3 / race SCCL</strain>
    </source>
</reference>
<name>E3L885_PUCGT</name>
<dbReference type="GeneID" id="10539256"/>
<keyword evidence="2" id="KW-1185">Reference proteome</keyword>
<sequence>MSASGSLCTPLLTKVHRLKRNCGRSRERRVAGASSCVRHSDPSSHIQQPTSTLISTTDILDRLRLPISSAVFDRICDASMTASSGVLGCVASCSRFLKSQVLVVLIPPPEVPEPVEAFRTESQEGANTKWSPEVVFKDQLENVDSDSWSDPFCVREVPSHGCLEPPSPNLAGCPQPSSQ</sequence>
<dbReference type="InParanoid" id="E3L885"/>
<dbReference type="RefSeq" id="XP_003337179.1">
    <property type="nucleotide sequence ID" value="XM_003337131.1"/>
</dbReference>
<dbReference type="KEGG" id="pgr:PGTG_18644"/>
<gene>
    <name evidence="1" type="ORF">PGTG_18644</name>
</gene>
<evidence type="ECO:0000313" key="2">
    <source>
        <dbReference type="Proteomes" id="UP000008783"/>
    </source>
</evidence>
<dbReference type="Proteomes" id="UP000008783">
    <property type="component" value="Unassembled WGS sequence"/>
</dbReference>
<dbReference type="AlphaFoldDB" id="E3L885"/>
<evidence type="ECO:0000313" key="1">
    <source>
        <dbReference type="EMBL" id="EFP92760.1"/>
    </source>
</evidence>
<proteinExistence type="predicted"/>
<dbReference type="HOGENOM" id="CLU_1504161_0_0_1"/>
<organism evidence="1 2">
    <name type="scientific">Puccinia graminis f. sp. tritici (strain CRL 75-36-700-3 / race SCCL)</name>
    <name type="common">Black stem rust fungus</name>
    <dbReference type="NCBI Taxonomy" id="418459"/>
    <lineage>
        <taxon>Eukaryota</taxon>
        <taxon>Fungi</taxon>
        <taxon>Dikarya</taxon>
        <taxon>Basidiomycota</taxon>
        <taxon>Pucciniomycotina</taxon>
        <taxon>Pucciniomycetes</taxon>
        <taxon>Pucciniales</taxon>
        <taxon>Pucciniaceae</taxon>
        <taxon>Puccinia</taxon>
    </lineage>
</organism>
<dbReference type="VEuPathDB" id="FungiDB:PGTG_18644"/>